<dbReference type="AlphaFoldDB" id="A0A9J8BEP8"/>
<dbReference type="GO" id="GO:0016706">
    <property type="term" value="F:2-oxoglutarate-dependent dioxygenase activity"/>
    <property type="evidence" value="ECO:0007669"/>
    <property type="project" value="InterPro"/>
</dbReference>
<dbReference type="CDD" id="cd01650">
    <property type="entry name" value="RT_nLTR_like"/>
    <property type="match status" value="1"/>
</dbReference>
<reference evidence="2" key="1">
    <citation type="submission" date="2025-08" db="UniProtKB">
        <authorList>
            <consortium name="Ensembl"/>
        </authorList>
    </citation>
    <scope>IDENTIFICATION</scope>
</reference>
<dbReference type="InterPro" id="IPR000477">
    <property type="entry name" value="RT_dom"/>
</dbReference>
<dbReference type="GO" id="GO:0008168">
    <property type="term" value="F:methyltransferase activity"/>
    <property type="evidence" value="ECO:0007669"/>
    <property type="project" value="InterPro"/>
</dbReference>
<dbReference type="PROSITE" id="PS50878">
    <property type="entry name" value="RT_POL"/>
    <property type="match status" value="1"/>
</dbReference>
<reference evidence="2" key="2">
    <citation type="submission" date="2025-09" db="UniProtKB">
        <authorList>
            <consortium name="Ensembl"/>
        </authorList>
    </citation>
    <scope>IDENTIFICATION</scope>
</reference>
<evidence type="ECO:0000313" key="2">
    <source>
        <dbReference type="Ensembl" id="ENSCCRP00000155597.1"/>
    </source>
</evidence>
<name>A0A9J8BEP8_CYPCA</name>
<keyword evidence="3" id="KW-1185">Reference proteome</keyword>
<organism evidence="2 3">
    <name type="scientific">Cyprinus carpio carpio</name>
    <dbReference type="NCBI Taxonomy" id="630221"/>
    <lineage>
        <taxon>Eukaryota</taxon>
        <taxon>Metazoa</taxon>
        <taxon>Chordata</taxon>
        <taxon>Craniata</taxon>
        <taxon>Vertebrata</taxon>
        <taxon>Euteleostomi</taxon>
        <taxon>Actinopterygii</taxon>
        <taxon>Neopterygii</taxon>
        <taxon>Teleostei</taxon>
        <taxon>Ostariophysi</taxon>
        <taxon>Cypriniformes</taxon>
        <taxon>Cyprinidae</taxon>
        <taxon>Cyprininae</taxon>
        <taxon>Cyprinus</taxon>
    </lineage>
</organism>
<dbReference type="Pfam" id="PF09004">
    <property type="entry name" value="ALKBH8_N"/>
    <property type="match status" value="1"/>
</dbReference>
<dbReference type="SUPFAM" id="SSF56672">
    <property type="entry name" value="DNA/RNA polymerases"/>
    <property type="match status" value="1"/>
</dbReference>
<evidence type="ECO:0000259" key="1">
    <source>
        <dbReference type="PROSITE" id="PS50878"/>
    </source>
</evidence>
<dbReference type="GeneTree" id="ENSGT01020000230367"/>
<accession>A0A9J8BEP8</accession>
<dbReference type="InterPro" id="IPR043502">
    <property type="entry name" value="DNA/RNA_pol_sf"/>
</dbReference>
<protein>
    <recommendedName>
        <fullName evidence="1">Reverse transcriptase domain-containing protein</fullName>
    </recommendedName>
</protein>
<evidence type="ECO:0000313" key="3">
    <source>
        <dbReference type="Proteomes" id="UP001108240"/>
    </source>
</evidence>
<proteinExistence type="predicted"/>
<dbReference type="Ensembl" id="ENSCCRT00000203685.1">
    <property type="protein sequence ID" value="ENSCCRP00000155597.1"/>
    <property type="gene ID" value="ENSCCRG00000061451.1"/>
</dbReference>
<dbReference type="PANTHER" id="PTHR33332">
    <property type="entry name" value="REVERSE TRANSCRIPTASE DOMAIN-CONTAINING PROTEIN"/>
    <property type="match status" value="1"/>
</dbReference>
<sequence length="352" mass="39884">MQSTNSTYGSPYLATHPHTLDPLQFAYRPNRSTDDAISHILHSSLTHIDSNNRNYVRLLFIDYSSAFNTIVPIKLASKLMDLGLNSSLCNVGAPQGCVLSPLLYSLYTHDCVSSHSSTSIIKFADDTVVLGLIHNNNETAYLVEVEKLTSWCQDNCLSLNVSKTKELIVDFRKRQQQPYTPLMISGTPVERVSSFKYLGVNISEDLTWTSHIQTQVKKARQKLYHLRQLRKFRVSPAILKTFYLGAIESVLTQCISVWYGNSSSQDCKPLQRVVRLAERITGSALPSLQDIYLKRCKNRAVKIIKDSIHPSNHLFTLLPSGKRFRSLMAKTERFRRSFFPQAIRLLNSKPAS</sequence>
<dbReference type="InterPro" id="IPR015095">
    <property type="entry name" value="AlkB_hom8_N"/>
</dbReference>
<dbReference type="OMA" id="IRRDDTH"/>
<dbReference type="Pfam" id="PF00078">
    <property type="entry name" value="RVT_1"/>
    <property type="match status" value="1"/>
</dbReference>
<dbReference type="Proteomes" id="UP001108240">
    <property type="component" value="Unplaced"/>
</dbReference>
<feature type="domain" description="Reverse transcriptase" evidence="1">
    <location>
        <begin position="1"/>
        <end position="202"/>
    </location>
</feature>